<dbReference type="STRING" id="1799789.AX660_16760"/>
<dbReference type="PANTHER" id="PTHR43639">
    <property type="entry name" value="OXIDOREDUCTASE, SHORT-CHAIN DEHYDROGENASE/REDUCTASE FAMILY (AFU_ORTHOLOGUE AFUA_5G02870)"/>
    <property type="match status" value="1"/>
</dbReference>
<keyword evidence="4" id="KW-1185">Reference proteome</keyword>
<dbReference type="PRINTS" id="PR00081">
    <property type="entry name" value="GDHRDH"/>
</dbReference>
<keyword evidence="2" id="KW-0560">Oxidoreductase</keyword>
<dbReference type="OrthoDB" id="9789398at2"/>
<dbReference type="FunFam" id="3.40.50.720:FF:000084">
    <property type="entry name" value="Short-chain dehydrogenase reductase"/>
    <property type="match status" value="1"/>
</dbReference>
<reference evidence="4" key="1">
    <citation type="submission" date="2016-02" db="EMBL/GenBank/DDBJ databases">
        <authorList>
            <person name="Schultz-Johansen M."/>
            <person name="Glaring M.A."/>
            <person name="Bech P.K."/>
            <person name="Stougaard P."/>
        </authorList>
    </citation>
    <scope>NUCLEOTIDE SEQUENCE [LARGE SCALE GENOMIC DNA]</scope>
    <source>
        <strain evidence="4">S66</strain>
    </source>
</reference>
<dbReference type="GO" id="GO:0016491">
    <property type="term" value="F:oxidoreductase activity"/>
    <property type="evidence" value="ECO:0007669"/>
    <property type="project" value="UniProtKB-KW"/>
</dbReference>
<dbReference type="AlphaFoldDB" id="A0A135ZYK2"/>
<dbReference type="CDD" id="cd05233">
    <property type="entry name" value="SDR_c"/>
    <property type="match status" value="1"/>
</dbReference>
<comment type="similarity">
    <text evidence="1">Belongs to the short-chain dehydrogenases/reductases (SDR) family.</text>
</comment>
<gene>
    <name evidence="3" type="ORF">AX660_16760</name>
</gene>
<dbReference type="RefSeq" id="WP_068377971.1">
    <property type="nucleotide sequence ID" value="NZ_LSNE01000007.1"/>
</dbReference>
<dbReference type="PANTHER" id="PTHR43639:SF1">
    <property type="entry name" value="SHORT-CHAIN DEHYDROGENASE_REDUCTASE FAMILY PROTEIN"/>
    <property type="match status" value="1"/>
</dbReference>
<dbReference type="SUPFAM" id="SSF51735">
    <property type="entry name" value="NAD(P)-binding Rossmann-fold domains"/>
    <property type="match status" value="1"/>
</dbReference>
<dbReference type="Gene3D" id="3.40.50.720">
    <property type="entry name" value="NAD(P)-binding Rossmann-like Domain"/>
    <property type="match status" value="1"/>
</dbReference>
<evidence type="ECO:0000313" key="3">
    <source>
        <dbReference type="EMBL" id="KXI28041.1"/>
    </source>
</evidence>
<dbReference type="Pfam" id="PF13561">
    <property type="entry name" value="adh_short_C2"/>
    <property type="match status" value="1"/>
</dbReference>
<evidence type="ECO:0000256" key="1">
    <source>
        <dbReference type="ARBA" id="ARBA00006484"/>
    </source>
</evidence>
<evidence type="ECO:0000256" key="2">
    <source>
        <dbReference type="ARBA" id="ARBA00023002"/>
    </source>
</evidence>
<dbReference type="InterPro" id="IPR002347">
    <property type="entry name" value="SDR_fam"/>
</dbReference>
<dbReference type="PROSITE" id="PS00061">
    <property type="entry name" value="ADH_SHORT"/>
    <property type="match status" value="1"/>
</dbReference>
<name>A0A135ZYK2_9ALTE</name>
<dbReference type="PRINTS" id="PR00080">
    <property type="entry name" value="SDRFAMILY"/>
</dbReference>
<organism evidence="3 4">
    <name type="scientific">Paraglaciecola hydrolytica</name>
    <dbReference type="NCBI Taxonomy" id="1799789"/>
    <lineage>
        <taxon>Bacteria</taxon>
        <taxon>Pseudomonadati</taxon>
        <taxon>Pseudomonadota</taxon>
        <taxon>Gammaproteobacteria</taxon>
        <taxon>Alteromonadales</taxon>
        <taxon>Alteromonadaceae</taxon>
        <taxon>Paraglaciecola</taxon>
    </lineage>
</organism>
<proteinExistence type="inferred from homology"/>
<sequence>MSANNDQINQYPSLKHRHVFITGGATGIGAELVRAFYQQGAFVSFIDIDEPASQQLCADITGSDRQRLQYFMCDIRNIPQLLETIHHARNQFGDVSVLVNNAANDARHDTETLSVEYWDDQMAVNLRPNFFTAQAVVAHMKRLGGGSIINLGSISWRIKQDFMPVYTTAKAALEGMTRTLAKHHGRDNIRVNTLIPGWVMTEKQISHRLQAGDFEDIRKNQCIKETLEASHIASAALFLASDDSKMITAQSIIVDGGWV</sequence>
<comment type="caution">
    <text evidence="3">The sequence shown here is derived from an EMBL/GenBank/DDBJ whole genome shotgun (WGS) entry which is preliminary data.</text>
</comment>
<accession>A0A135ZYK2</accession>
<dbReference type="InterPro" id="IPR036291">
    <property type="entry name" value="NAD(P)-bd_dom_sf"/>
</dbReference>
<dbReference type="InterPro" id="IPR020904">
    <property type="entry name" value="Sc_DH/Rdtase_CS"/>
</dbReference>
<dbReference type="Proteomes" id="UP000070299">
    <property type="component" value="Unassembled WGS sequence"/>
</dbReference>
<evidence type="ECO:0000313" key="4">
    <source>
        <dbReference type="Proteomes" id="UP000070299"/>
    </source>
</evidence>
<dbReference type="EMBL" id="LSNE01000007">
    <property type="protein sequence ID" value="KXI28041.1"/>
    <property type="molecule type" value="Genomic_DNA"/>
</dbReference>
<protein>
    <submittedName>
        <fullName evidence="3">3-oxoacyl-ACP reductase</fullName>
    </submittedName>
</protein>